<evidence type="ECO:0000313" key="2">
    <source>
        <dbReference type="EMBL" id="QEG37848.1"/>
    </source>
</evidence>
<evidence type="ECO:0000313" key="3">
    <source>
        <dbReference type="Proteomes" id="UP000323917"/>
    </source>
</evidence>
<feature type="chain" id="PRO_5023075808" description="HEAT repeat protein" evidence="1">
    <location>
        <begin position="29"/>
        <end position="406"/>
    </location>
</feature>
<dbReference type="Gene3D" id="1.25.10.10">
    <property type="entry name" value="Leucine-rich Repeat Variant"/>
    <property type="match status" value="1"/>
</dbReference>
<dbReference type="KEGG" id="bgok:Pr1d_51960"/>
<keyword evidence="1" id="KW-0732">Signal</keyword>
<dbReference type="EMBL" id="CP042913">
    <property type="protein sequence ID" value="QEG37848.1"/>
    <property type="molecule type" value="Genomic_DNA"/>
</dbReference>
<dbReference type="Proteomes" id="UP000323917">
    <property type="component" value="Chromosome"/>
</dbReference>
<dbReference type="Pfam" id="PF03130">
    <property type="entry name" value="HEAT_PBS"/>
    <property type="match status" value="1"/>
</dbReference>
<reference evidence="2 3" key="1">
    <citation type="submission" date="2019-08" db="EMBL/GenBank/DDBJ databases">
        <title>Deep-cultivation of Planctomycetes and their phenomic and genomic characterization uncovers novel biology.</title>
        <authorList>
            <person name="Wiegand S."/>
            <person name="Jogler M."/>
            <person name="Boedeker C."/>
            <person name="Pinto D."/>
            <person name="Vollmers J."/>
            <person name="Rivas-Marin E."/>
            <person name="Kohn T."/>
            <person name="Peeters S.H."/>
            <person name="Heuer A."/>
            <person name="Rast P."/>
            <person name="Oberbeckmann S."/>
            <person name="Bunk B."/>
            <person name="Jeske O."/>
            <person name="Meyerdierks A."/>
            <person name="Storesund J.E."/>
            <person name="Kallscheuer N."/>
            <person name="Luecker S."/>
            <person name="Lage O.M."/>
            <person name="Pohl T."/>
            <person name="Merkel B.J."/>
            <person name="Hornburger P."/>
            <person name="Mueller R.-W."/>
            <person name="Bruemmer F."/>
            <person name="Labrenz M."/>
            <person name="Spormann A.M."/>
            <person name="Op den Camp H."/>
            <person name="Overmann J."/>
            <person name="Amann R."/>
            <person name="Jetten M.S.M."/>
            <person name="Mascher T."/>
            <person name="Medema M.H."/>
            <person name="Devos D.P."/>
            <person name="Kaster A.-K."/>
            <person name="Ovreas L."/>
            <person name="Rohde M."/>
            <person name="Galperin M.Y."/>
            <person name="Jogler C."/>
        </authorList>
    </citation>
    <scope>NUCLEOTIDE SEQUENCE [LARGE SCALE GENOMIC DNA]</scope>
    <source>
        <strain evidence="2 3">Pr1d</strain>
    </source>
</reference>
<evidence type="ECO:0008006" key="4">
    <source>
        <dbReference type="Google" id="ProtNLM"/>
    </source>
</evidence>
<sequence length="406" mass="45726" precursor="true">MTPVCNASMKWLSITIGLTLIAATSVRADVFHLAEGGKVVGQLVDRSEDGKYVVKTSSGATITFTDDQVEDVEQQSEHQQAYEARSRALPDTVAAHRSLADWCKQHSLSDLADHHLQRILELDPEDPQARSSLGYQRHNGKWLTRDEIMAERGMQFYDGTYRTAQDIALRERAKMRETSSDEWFKQLRLWRDWLDNRRAGRADEALQNLRAVTDPAAATSVVKLLKSERDPVVRDLWMEILAQIDHPAAVARLIDLSIDEPYRETRLQCLDYLLRARRTIDITPYVKALKSKDNETVNIAAEALGLIGNSDAISPLIDSLVTTHKFRNPNAQQGNMSASFDGSGGSAFSAGGGPKIIQQDMQNVEVRRSLVKLSGSQDHGFNPTAWRRWFVNQQSDQPYVDPRRDR</sequence>
<dbReference type="AlphaFoldDB" id="A0A5B9QFQ0"/>
<proteinExistence type="predicted"/>
<accession>A0A5B9QFQ0</accession>
<feature type="signal peptide" evidence="1">
    <location>
        <begin position="1"/>
        <end position="28"/>
    </location>
</feature>
<dbReference type="InterPro" id="IPR011989">
    <property type="entry name" value="ARM-like"/>
</dbReference>
<name>A0A5B9QFQ0_9BACT</name>
<protein>
    <recommendedName>
        <fullName evidence="4">HEAT repeat protein</fullName>
    </recommendedName>
</protein>
<organism evidence="2 3">
    <name type="scientific">Bythopirellula goksoeyrii</name>
    <dbReference type="NCBI Taxonomy" id="1400387"/>
    <lineage>
        <taxon>Bacteria</taxon>
        <taxon>Pseudomonadati</taxon>
        <taxon>Planctomycetota</taxon>
        <taxon>Planctomycetia</taxon>
        <taxon>Pirellulales</taxon>
        <taxon>Lacipirellulaceae</taxon>
        <taxon>Bythopirellula</taxon>
    </lineage>
</organism>
<dbReference type="SUPFAM" id="SSF48371">
    <property type="entry name" value="ARM repeat"/>
    <property type="match status" value="1"/>
</dbReference>
<keyword evidence="3" id="KW-1185">Reference proteome</keyword>
<evidence type="ECO:0000256" key="1">
    <source>
        <dbReference type="SAM" id="SignalP"/>
    </source>
</evidence>
<dbReference type="InterPro" id="IPR004155">
    <property type="entry name" value="PBS_lyase_HEAT"/>
</dbReference>
<gene>
    <name evidence="2" type="ORF">Pr1d_51960</name>
</gene>
<dbReference type="InterPro" id="IPR016024">
    <property type="entry name" value="ARM-type_fold"/>
</dbReference>